<dbReference type="Proteomes" id="UP000325577">
    <property type="component" value="Linkage Group LG5"/>
</dbReference>
<organism evidence="1 2">
    <name type="scientific">Nyssa sinensis</name>
    <dbReference type="NCBI Taxonomy" id="561372"/>
    <lineage>
        <taxon>Eukaryota</taxon>
        <taxon>Viridiplantae</taxon>
        <taxon>Streptophyta</taxon>
        <taxon>Embryophyta</taxon>
        <taxon>Tracheophyta</taxon>
        <taxon>Spermatophyta</taxon>
        <taxon>Magnoliopsida</taxon>
        <taxon>eudicotyledons</taxon>
        <taxon>Gunneridae</taxon>
        <taxon>Pentapetalae</taxon>
        <taxon>asterids</taxon>
        <taxon>Cornales</taxon>
        <taxon>Nyssaceae</taxon>
        <taxon>Nyssa</taxon>
    </lineage>
</organism>
<proteinExistence type="predicted"/>
<dbReference type="AlphaFoldDB" id="A0A5J4ZYJ5"/>
<keyword evidence="2" id="KW-1185">Reference proteome</keyword>
<sequence length="81" mass="9196">MGQKPAPAARVLALSVAPLVILKKFQGVSSSSGMNYLDEEKERCQFLSYACWTSYEACFCFYIHLVRILKVLALKYYLLPL</sequence>
<accession>A0A5J4ZYJ5</accession>
<protein>
    <submittedName>
        <fullName evidence="1">Uncharacterized protein</fullName>
    </submittedName>
</protein>
<evidence type="ECO:0000313" key="1">
    <source>
        <dbReference type="EMBL" id="KAA8522522.1"/>
    </source>
</evidence>
<dbReference type="EMBL" id="CM018048">
    <property type="protein sequence ID" value="KAA8522522.1"/>
    <property type="molecule type" value="Genomic_DNA"/>
</dbReference>
<reference evidence="1 2" key="1">
    <citation type="submission" date="2019-09" db="EMBL/GenBank/DDBJ databases">
        <title>A chromosome-level genome assembly of the Chinese tupelo Nyssa sinensis.</title>
        <authorList>
            <person name="Yang X."/>
            <person name="Kang M."/>
            <person name="Yang Y."/>
            <person name="Xiong H."/>
            <person name="Wang M."/>
            <person name="Zhang Z."/>
            <person name="Wang Z."/>
            <person name="Wu H."/>
            <person name="Ma T."/>
            <person name="Liu J."/>
            <person name="Xi Z."/>
        </authorList>
    </citation>
    <scope>NUCLEOTIDE SEQUENCE [LARGE SCALE GENOMIC DNA]</scope>
    <source>
        <strain evidence="1">J267</strain>
        <tissue evidence="1">Leaf</tissue>
    </source>
</reference>
<gene>
    <name evidence="1" type="ORF">F0562_013117</name>
</gene>
<evidence type="ECO:0000313" key="2">
    <source>
        <dbReference type="Proteomes" id="UP000325577"/>
    </source>
</evidence>
<name>A0A5J4ZYJ5_9ASTE</name>